<dbReference type="RefSeq" id="XP_067081479.1">
    <property type="nucleotide sequence ID" value="XM_067225378.1"/>
</dbReference>
<dbReference type="GeneID" id="92376225"/>
<evidence type="ECO:0000313" key="3">
    <source>
        <dbReference type="Proteomes" id="UP000195570"/>
    </source>
</evidence>
<dbReference type="Proteomes" id="UP000195570">
    <property type="component" value="Unassembled WGS sequence"/>
</dbReference>
<dbReference type="VEuPathDB" id="TriTrypDB:TEOVI_000228500"/>
<feature type="compositionally biased region" description="Basic and acidic residues" evidence="1">
    <location>
        <begin position="36"/>
        <end position="52"/>
    </location>
</feature>
<comment type="caution">
    <text evidence="2">The sequence shown here is derived from an EMBL/GenBank/DDBJ whole genome shotgun (WGS) entry which is preliminary data.</text>
</comment>
<proteinExistence type="predicted"/>
<accession>A0A1G4IEA6</accession>
<organism evidence="2 3">
    <name type="scientific">Trypanosoma equiperdum</name>
    <dbReference type="NCBI Taxonomy" id="5694"/>
    <lineage>
        <taxon>Eukaryota</taxon>
        <taxon>Discoba</taxon>
        <taxon>Euglenozoa</taxon>
        <taxon>Kinetoplastea</taxon>
        <taxon>Metakinetoplastina</taxon>
        <taxon>Trypanosomatida</taxon>
        <taxon>Trypanosomatidae</taxon>
        <taxon>Trypanosoma</taxon>
    </lineage>
</organism>
<dbReference type="AlphaFoldDB" id="A0A1G4IEA6"/>
<feature type="region of interest" description="Disordered" evidence="1">
    <location>
        <begin position="400"/>
        <end position="436"/>
    </location>
</feature>
<protein>
    <submittedName>
        <fullName evidence="2">Uncharacterized protein</fullName>
    </submittedName>
</protein>
<keyword evidence="3" id="KW-1185">Reference proteome</keyword>
<dbReference type="EMBL" id="CZPT02001523">
    <property type="protein sequence ID" value="SCU70711.1"/>
    <property type="molecule type" value="Genomic_DNA"/>
</dbReference>
<feature type="compositionally biased region" description="Acidic residues" evidence="1">
    <location>
        <begin position="406"/>
        <end position="424"/>
    </location>
</feature>
<evidence type="ECO:0000256" key="1">
    <source>
        <dbReference type="SAM" id="MobiDB-lite"/>
    </source>
</evidence>
<gene>
    <name evidence="2" type="ORF">TEOVI_000228500</name>
</gene>
<feature type="region of interest" description="Disordered" evidence="1">
    <location>
        <begin position="19"/>
        <end position="64"/>
    </location>
</feature>
<evidence type="ECO:0000313" key="2">
    <source>
        <dbReference type="EMBL" id="SCU70711.1"/>
    </source>
</evidence>
<reference evidence="2" key="1">
    <citation type="submission" date="2016-09" db="EMBL/GenBank/DDBJ databases">
        <authorList>
            <person name="Hebert L."/>
            <person name="Moumen B."/>
        </authorList>
    </citation>
    <scope>NUCLEOTIDE SEQUENCE [LARGE SCALE GENOMIC DNA]</scope>
    <source>
        <strain evidence="2">OVI</strain>
    </source>
</reference>
<sequence length="453" mass="50080">MLPAPVNYPLESVSAHNTALGGRKRGVDSQSLLERPSARDATAEALRERDAEGMAGDPSGTATLSLVEDYPEPLTVEQRNMIRQHVEWCVRRYQRVRKGARIIDRGFNSLQSLLTRLERDRLQIQASLEELTSRVGECSTNGSTGVDKKVVPPSAAEATADGAQQTATSGEPPRGKRQRGGLLRSATFANLHSVLTAAKREQNQEQRVSVAMERERIGKMTQLKIVEEDIAQQKQHLSAIEEKYKMSNGLLTTTRSEVLEALRLYDDLQQMEVMYPSRFFLRASGVQGVDANEAEVPSECYDVFFTPAKYTEEVQDMIREQIEEKLDEYIAFRRRVDPLLDSLAERRRQRQSARAGQLLRLIGVDPDSMKVDASGSATFGGVGMPAAGGAHGEAAAAEGATTVVDDNSDVDNNEENYDELDDGEGASVEAEEKRQRDQIQSALAALDDFDELY</sequence>
<feature type="region of interest" description="Disordered" evidence="1">
    <location>
        <begin position="136"/>
        <end position="179"/>
    </location>
</feature>
<name>A0A1G4IEA6_TRYEQ</name>